<sequence>MPFPLRTLVPDLHLRLRDLSSPTEAYQLQIAAGNVPLALGKTQMCEQYDKLRLKRSINVDDLRVFKHDGELKQIEVSKNHVYEVTNTLWLDSFHDGDENDWFFDHLVINADDLRIVQSQVSGDFLKNIVSRFTKPIKWFSQSMTPVQQSLSYGAIFRALPDAEVVSCDFVYPGWLQDITSTNKTGLKFLRVEGLIRDFLTFTVEELTDFFIKQDTSFVLEWESTDTLKRARNIPVRIKNYLEETFFVKGKPITGSRFLRVQIPQRKYEDCPPRGPTCYQLTVGL</sequence>
<evidence type="ECO:0000313" key="2">
    <source>
        <dbReference type="WBParaSite" id="Pan_g15134.t1"/>
    </source>
</evidence>
<reference evidence="1" key="1">
    <citation type="journal article" date="2013" name="Genetics">
        <title>The draft genome and transcriptome of Panagrellus redivivus are shaped by the harsh demands of a free-living lifestyle.</title>
        <authorList>
            <person name="Srinivasan J."/>
            <person name="Dillman A.R."/>
            <person name="Macchietto M.G."/>
            <person name="Heikkinen L."/>
            <person name="Lakso M."/>
            <person name="Fracchia K.M."/>
            <person name="Antoshechkin I."/>
            <person name="Mortazavi A."/>
            <person name="Wong G."/>
            <person name="Sternberg P.W."/>
        </authorList>
    </citation>
    <scope>NUCLEOTIDE SEQUENCE [LARGE SCALE GENOMIC DNA]</scope>
    <source>
        <strain evidence="1">MT8872</strain>
    </source>
</reference>
<reference evidence="2" key="2">
    <citation type="submission" date="2020-10" db="UniProtKB">
        <authorList>
            <consortium name="WormBaseParasite"/>
        </authorList>
    </citation>
    <scope>IDENTIFICATION</scope>
</reference>
<proteinExistence type="predicted"/>
<protein>
    <submittedName>
        <fullName evidence="2">FTH domain-containing protein</fullName>
    </submittedName>
</protein>
<accession>A0A7E4ZSU5</accession>
<evidence type="ECO:0000313" key="1">
    <source>
        <dbReference type="Proteomes" id="UP000492821"/>
    </source>
</evidence>
<keyword evidence="1" id="KW-1185">Reference proteome</keyword>
<name>A0A7E4ZSU5_PANRE</name>
<organism evidence="1 2">
    <name type="scientific">Panagrellus redivivus</name>
    <name type="common">Microworm</name>
    <dbReference type="NCBI Taxonomy" id="6233"/>
    <lineage>
        <taxon>Eukaryota</taxon>
        <taxon>Metazoa</taxon>
        <taxon>Ecdysozoa</taxon>
        <taxon>Nematoda</taxon>
        <taxon>Chromadorea</taxon>
        <taxon>Rhabditida</taxon>
        <taxon>Tylenchina</taxon>
        <taxon>Panagrolaimomorpha</taxon>
        <taxon>Panagrolaimoidea</taxon>
        <taxon>Panagrolaimidae</taxon>
        <taxon>Panagrellus</taxon>
    </lineage>
</organism>
<dbReference type="AlphaFoldDB" id="A0A7E4ZSU5"/>
<dbReference type="Proteomes" id="UP000492821">
    <property type="component" value="Unassembled WGS sequence"/>
</dbReference>
<dbReference type="WBParaSite" id="Pan_g15134.t1">
    <property type="protein sequence ID" value="Pan_g15134.t1"/>
    <property type="gene ID" value="Pan_g15134"/>
</dbReference>